<proteinExistence type="predicted"/>
<reference evidence="2" key="1">
    <citation type="submission" date="2016-10" db="EMBL/GenBank/DDBJ databases">
        <authorList>
            <person name="Varghese N."/>
            <person name="Submissions S."/>
        </authorList>
    </citation>
    <scope>NUCLEOTIDE SEQUENCE [LARGE SCALE GENOMIC DNA]</scope>
    <source>
        <strain evidence="2">DSM 8987</strain>
    </source>
</reference>
<keyword evidence="2" id="KW-1185">Reference proteome</keyword>
<dbReference type="NCBIfam" id="NF038013">
    <property type="entry name" value="AceTr_1"/>
    <property type="match status" value="1"/>
</dbReference>
<gene>
    <name evidence="1" type="ORF">SAMN05661003_101279</name>
</gene>
<dbReference type="Proteomes" id="UP000243205">
    <property type="component" value="Unassembled WGS sequence"/>
</dbReference>
<name>A0A1G6XHP3_9BACT</name>
<evidence type="ECO:0000313" key="1">
    <source>
        <dbReference type="EMBL" id="SDD77729.1"/>
    </source>
</evidence>
<dbReference type="EMBL" id="FNAQ01000001">
    <property type="protein sequence ID" value="SDD77729.1"/>
    <property type="molecule type" value="Genomic_DNA"/>
</dbReference>
<protein>
    <submittedName>
        <fullName evidence="1">GPR1/FUN34/yaaH family</fullName>
    </submittedName>
</protein>
<dbReference type="RefSeq" id="WP_171906272.1">
    <property type="nucleotide sequence ID" value="NZ_FNAQ01000001.1"/>
</dbReference>
<evidence type="ECO:0000313" key="2">
    <source>
        <dbReference type="Proteomes" id="UP000243205"/>
    </source>
</evidence>
<accession>A0A1G6XHP3</accession>
<sequence length="51" mass="5279">AGDFTGNATLKMIAGYEGIFCGLSAIYTGLAQVMNEVFGRQVAPLGAVVQK</sequence>
<organism evidence="1 2">
    <name type="scientific">Desulfuromonas thiophila</name>
    <dbReference type="NCBI Taxonomy" id="57664"/>
    <lineage>
        <taxon>Bacteria</taxon>
        <taxon>Pseudomonadati</taxon>
        <taxon>Thermodesulfobacteriota</taxon>
        <taxon>Desulfuromonadia</taxon>
        <taxon>Desulfuromonadales</taxon>
        <taxon>Desulfuromonadaceae</taxon>
        <taxon>Desulfuromonas</taxon>
    </lineage>
</organism>
<feature type="non-terminal residue" evidence="1">
    <location>
        <position position="1"/>
    </location>
</feature>
<dbReference type="AlphaFoldDB" id="A0A1G6XHP3"/>